<dbReference type="AlphaFoldDB" id="A0A2H0WYA4"/>
<dbReference type="GO" id="GO:1990904">
    <property type="term" value="C:ribonucleoprotein complex"/>
    <property type="evidence" value="ECO:0007669"/>
    <property type="project" value="UniProtKB-KW"/>
</dbReference>
<dbReference type="GO" id="GO:0003735">
    <property type="term" value="F:structural constituent of ribosome"/>
    <property type="evidence" value="ECO:0007669"/>
    <property type="project" value="InterPro"/>
</dbReference>
<dbReference type="InterPro" id="IPR013005">
    <property type="entry name" value="Ribosomal_uL4-like"/>
</dbReference>
<dbReference type="PANTHER" id="PTHR10746:SF6">
    <property type="entry name" value="LARGE RIBOSOMAL SUBUNIT PROTEIN UL4M"/>
    <property type="match status" value="1"/>
</dbReference>
<comment type="similarity">
    <text evidence="1">Belongs to the universal ribosomal protein uL4 family.</text>
</comment>
<evidence type="ECO:0000256" key="5">
    <source>
        <dbReference type="ARBA" id="ARBA00035462"/>
    </source>
</evidence>
<keyword evidence="3" id="KW-0687">Ribonucleoprotein</keyword>
<keyword evidence="2 6" id="KW-0689">Ribosomal protein</keyword>
<accession>A0A2H0WYA4</accession>
<dbReference type="GO" id="GO:0005840">
    <property type="term" value="C:ribosome"/>
    <property type="evidence" value="ECO:0007669"/>
    <property type="project" value="UniProtKB-KW"/>
</dbReference>
<dbReference type="InterPro" id="IPR023574">
    <property type="entry name" value="Ribosomal_uL4_dom_sf"/>
</dbReference>
<protein>
    <recommendedName>
        <fullName evidence="4">Large ribosomal subunit protein uL4</fullName>
    </recommendedName>
    <alternativeName>
        <fullName evidence="5">50S ribosomal protein L4</fullName>
    </alternativeName>
</protein>
<dbReference type="Gene3D" id="3.40.1370.10">
    <property type="match status" value="1"/>
</dbReference>
<evidence type="ECO:0000256" key="3">
    <source>
        <dbReference type="ARBA" id="ARBA00023274"/>
    </source>
</evidence>
<gene>
    <name evidence="6" type="primary">rplD</name>
    <name evidence="6" type="ORF">COT54_03800</name>
</gene>
<dbReference type="SUPFAM" id="SSF52166">
    <property type="entry name" value="Ribosomal protein L4"/>
    <property type="match status" value="1"/>
</dbReference>
<evidence type="ECO:0000256" key="1">
    <source>
        <dbReference type="ARBA" id="ARBA00010528"/>
    </source>
</evidence>
<evidence type="ECO:0000313" key="6">
    <source>
        <dbReference type="EMBL" id="PIS17597.1"/>
    </source>
</evidence>
<sequence>MNIPVYDTSGKALAPWTLKDNVFGASNTAMLAQAIRIYSSNTHQKTHKVLTRGEVTGSSRKIYRQKGTGNARHGAKYAPIFVGGGIAHGPNGVRPENMVLPKAMRRCALAAAMQSKLAEGSISGLSGVKAFSGKTAGAVKLLSTLASHPKNSVLIVTDDKAPQLYLSIGNLQGVQMKRASIVNALDLVTSKHLLITKKALDTITQRAI</sequence>
<evidence type="ECO:0000256" key="2">
    <source>
        <dbReference type="ARBA" id="ARBA00022980"/>
    </source>
</evidence>
<dbReference type="GO" id="GO:0006412">
    <property type="term" value="P:translation"/>
    <property type="evidence" value="ECO:0007669"/>
    <property type="project" value="InterPro"/>
</dbReference>
<dbReference type="PANTHER" id="PTHR10746">
    <property type="entry name" value="50S RIBOSOMAL PROTEIN L4"/>
    <property type="match status" value="1"/>
</dbReference>
<comment type="caution">
    <text evidence="6">The sequence shown here is derived from an EMBL/GenBank/DDBJ whole genome shotgun (WGS) entry which is preliminary data.</text>
</comment>
<reference evidence="7" key="1">
    <citation type="submission" date="2017-09" db="EMBL/GenBank/DDBJ databases">
        <title>Depth-based differentiation of microbial function through sediment-hosted aquifers and enrichment of novel symbionts in the deep terrestrial subsurface.</title>
        <authorList>
            <person name="Probst A.J."/>
            <person name="Ladd B."/>
            <person name="Jarett J.K."/>
            <person name="Geller-Mcgrath D.E."/>
            <person name="Sieber C.M.K."/>
            <person name="Emerson J.B."/>
            <person name="Anantharaman K."/>
            <person name="Thomas B.C."/>
            <person name="Malmstrom R."/>
            <person name="Stieglmeier M."/>
            <person name="Klingl A."/>
            <person name="Woyke T."/>
            <person name="Ryan C.M."/>
            <person name="Banfield J.F."/>
        </authorList>
    </citation>
    <scope>NUCLEOTIDE SEQUENCE [LARGE SCALE GENOMIC DNA]</scope>
</reference>
<evidence type="ECO:0000256" key="4">
    <source>
        <dbReference type="ARBA" id="ARBA00035244"/>
    </source>
</evidence>
<dbReference type="Proteomes" id="UP000229574">
    <property type="component" value="Unassembled WGS sequence"/>
</dbReference>
<evidence type="ECO:0000313" key="7">
    <source>
        <dbReference type="Proteomes" id="UP000229574"/>
    </source>
</evidence>
<dbReference type="NCBIfam" id="TIGR03953">
    <property type="entry name" value="rplD_bact"/>
    <property type="match status" value="1"/>
</dbReference>
<name>A0A2H0WYA4_9BACT</name>
<dbReference type="EMBL" id="PEYY01000140">
    <property type="protein sequence ID" value="PIS17597.1"/>
    <property type="molecule type" value="Genomic_DNA"/>
</dbReference>
<dbReference type="Pfam" id="PF00573">
    <property type="entry name" value="Ribosomal_L4"/>
    <property type="match status" value="1"/>
</dbReference>
<dbReference type="InterPro" id="IPR002136">
    <property type="entry name" value="Ribosomal_uL4"/>
</dbReference>
<proteinExistence type="inferred from homology"/>
<organism evidence="6 7">
    <name type="scientific">Candidatus Collierbacteria bacterium CG09_land_8_20_14_0_10_46_12</name>
    <dbReference type="NCBI Taxonomy" id="1974533"/>
    <lineage>
        <taxon>Bacteria</taxon>
        <taxon>Candidatus Collieribacteriota</taxon>
    </lineage>
</organism>